<dbReference type="SUPFAM" id="SSF81568">
    <property type="entry name" value="Photosystem I reaction center subunit XI, PsaL"/>
    <property type="match status" value="1"/>
</dbReference>
<feature type="transmembrane region" description="Helical" evidence="14">
    <location>
        <begin position="109"/>
        <end position="131"/>
    </location>
</feature>
<feature type="transmembrane region" description="Helical" evidence="14">
    <location>
        <begin position="318"/>
        <end position="335"/>
    </location>
</feature>
<dbReference type="SUPFAM" id="SSF161077">
    <property type="entry name" value="Photosystem II antenna protein-like"/>
    <property type="match status" value="1"/>
</dbReference>
<dbReference type="GO" id="GO:0009538">
    <property type="term" value="C:photosystem I reaction center"/>
    <property type="evidence" value="ECO:0007669"/>
    <property type="project" value="InterPro"/>
</dbReference>
<comment type="subcellular location">
    <subcellularLocation>
        <location evidence="1">Cellular thylakoid membrane</location>
        <topology evidence="1">Multi-pass membrane protein</topology>
    </subcellularLocation>
</comment>
<evidence type="ECO:0000256" key="2">
    <source>
        <dbReference type="ARBA" id="ARBA00008820"/>
    </source>
</evidence>
<keyword evidence="4" id="KW-0148">Chlorophyll</keyword>
<dbReference type="Pfam" id="PF00421">
    <property type="entry name" value="PSII"/>
    <property type="match status" value="2"/>
</dbReference>
<keyword evidence="11 14" id="KW-0472">Membrane</keyword>
<keyword evidence="17" id="KW-1185">Reference proteome</keyword>
<keyword evidence="5" id="KW-0602">Photosynthesis</keyword>
<dbReference type="EMBL" id="CAACVJ010000401">
    <property type="protein sequence ID" value="VEP16537.1"/>
    <property type="molecule type" value="Genomic_DNA"/>
</dbReference>
<dbReference type="NCBIfam" id="TIGR03041">
    <property type="entry name" value="PS_antenn_a_b"/>
    <property type="match status" value="1"/>
</dbReference>
<evidence type="ECO:0000256" key="3">
    <source>
        <dbReference type="ARBA" id="ARBA00019514"/>
    </source>
</evidence>
<protein>
    <recommendedName>
        <fullName evidence="3">Photosystem I reaction center subunit XI</fullName>
    </recommendedName>
    <alternativeName>
        <fullName evidence="12">PSI subunit V</fullName>
    </alternativeName>
    <alternativeName>
        <fullName evidence="13">PSI-L</fullName>
    </alternativeName>
</protein>
<evidence type="ECO:0000256" key="11">
    <source>
        <dbReference type="ARBA" id="ARBA00023136"/>
    </source>
</evidence>
<evidence type="ECO:0000256" key="6">
    <source>
        <dbReference type="ARBA" id="ARBA00022692"/>
    </source>
</evidence>
<evidence type="ECO:0000256" key="4">
    <source>
        <dbReference type="ARBA" id="ARBA00022494"/>
    </source>
</evidence>
<feature type="transmembrane region" description="Helical" evidence="14">
    <location>
        <begin position="168"/>
        <end position="188"/>
    </location>
</feature>
<feature type="transmembrane region" description="Helical" evidence="14">
    <location>
        <begin position="430"/>
        <end position="450"/>
    </location>
</feature>
<dbReference type="InterPro" id="IPR036592">
    <property type="entry name" value="PSI_PsaL_sf"/>
</dbReference>
<evidence type="ECO:0000256" key="13">
    <source>
        <dbReference type="ARBA" id="ARBA00033437"/>
    </source>
</evidence>
<dbReference type="Gene3D" id="1.20.1240.10">
    <property type="entry name" value="Photosystem I PsaL, reaction centre subunit XI"/>
    <property type="match status" value="1"/>
</dbReference>
<gene>
    <name evidence="16" type="ORF">H1P_460031</name>
</gene>
<evidence type="ECO:0000256" key="7">
    <source>
        <dbReference type="ARBA" id="ARBA00022836"/>
    </source>
</evidence>
<keyword evidence="8 14" id="KW-1133">Transmembrane helix</keyword>
<name>A0A563VYT2_9CYAN</name>
<dbReference type="PANTHER" id="PTHR34803">
    <property type="entry name" value="PHOTOSYSTEM I REACTION CENTER SUBUNIT XI, CHLOROPLASTIC"/>
    <property type="match status" value="1"/>
</dbReference>
<comment type="similarity">
    <text evidence="2">Belongs to the PsaL family.</text>
</comment>
<proteinExistence type="inferred from homology"/>
<feature type="domain" description="Photosystem I PsaL reaction centre subunit XI" evidence="15">
    <location>
        <begin position="360"/>
        <end position="509"/>
    </location>
</feature>
<keyword evidence="9" id="KW-0157">Chromophore</keyword>
<sequence>MTWELGSFNTHKQGKLMTAVISESPNQNKIPEVGWWRGNIRFINLSGKLLGAHVAQAALIVFWAGAMTLFELTQYNPVLPMYEQGLILLPHLATLGLGVSDGGQAIDTYPYFAIAVVHLISSAVLGAGGIYHSLLGQEVLEKNDTFAGFFGYDWEDDNKMTSIIGIHLTLLGIGAFLLVFKAMFWGGLFDPWVGDGGQVRIITDPTINPGRIFGYLFGAYGKEGMAAVDNLEDVVGGHIWIGSICLIGGLWHMATRPLKWARRALVYSGEAYLSYSLGAISYMGLFAAYFCTVNNTVYPEVFYGPVGLVETSTGVVTARGWLATFHVVFAVLFLLGHIWHAARARAVAAGFNIKEGDTLVTFAGNPQIGNLVTPLNSSDFSLWLLQYLPIYRPGLSPLRRGLEIGMAHGYLLFGPFALLGPQRNSNQADLFGLLNACGLVVILTTCLLIYGRVSFKKQFLPNRLTYATANPVVPESLKTISSWNQFAASFFVGGLGGAFFAYLIYDNLNMLQDIFTGKF</sequence>
<dbReference type="InterPro" id="IPR036001">
    <property type="entry name" value="PS_II_antenna-like_sf"/>
</dbReference>
<evidence type="ECO:0000256" key="12">
    <source>
        <dbReference type="ARBA" id="ARBA00032768"/>
    </source>
</evidence>
<evidence type="ECO:0000256" key="10">
    <source>
        <dbReference type="ARBA" id="ARBA00023078"/>
    </source>
</evidence>
<dbReference type="GO" id="GO:0031676">
    <property type="term" value="C:plasma membrane-derived thylakoid membrane"/>
    <property type="evidence" value="ECO:0007669"/>
    <property type="project" value="UniProtKB-SubCell"/>
</dbReference>
<dbReference type="InterPro" id="IPR022980">
    <property type="entry name" value="PSI_suXI"/>
</dbReference>
<evidence type="ECO:0000256" key="8">
    <source>
        <dbReference type="ARBA" id="ARBA00022989"/>
    </source>
</evidence>
<keyword evidence="10" id="KW-0793">Thylakoid</keyword>
<feature type="transmembrane region" description="Helical" evidence="14">
    <location>
        <begin position="235"/>
        <end position="254"/>
    </location>
</feature>
<accession>A0A563VYT2</accession>
<dbReference type="PANTHER" id="PTHR34803:SF2">
    <property type="entry name" value="PHOTOSYSTEM I REACTION CENTER SUBUNIT XI, CHLOROPLASTIC"/>
    <property type="match status" value="1"/>
</dbReference>
<evidence type="ECO:0000256" key="14">
    <source>
        <dbReference type="SAM" id="Phobius"/>
    </source>
</evidence>
<dbReference type="GO" id="GO:0016168">
    <property type="term" value="F:chlorophyll binding"/>
    <property type="evidence" value="ECO:0007669"/>
    <property type="project" value="UniProtKB-KW"/>
</dbReference>
<dbReference type="GO" id="GO:0009767">
    <property type="term" value="P:photosynthetic electron transport chain"/>
    <property type="evidence" value="ECO:0007669"/>
    <property type="project" value="InterPro"/>
</dbReference>
<evidence type="ECO:0000313" key="17">
    <source>
        <dbReference type="Proteomes" id="UP000320055"/>
    </source>
</evidence>
<dbReference type="InterPro" id="IPR003757">
    <property type="entry name" value="PSI_PsaL"/>
</dbReference>
<feature type="transmembrane region" description="Helical" evidence="14">
    <location>
        <begin position="486"/>
        <end position="505"/>
    </location>
</feature>
<evidence type="ECO:0000256" key="9">
    <source>
        <dbReference type="ARBA" id="ARBA00022991"/>
    </source>
</evidence>
<dbReference type="AlphaFoldDB" id="A0A563VYT2"/>
<dbReference type="Proteomes" id="UP000320055">
    <property type="component" value="Unassembled WGS sequence"/>
</dbReference>
<evidence type="ECO:0000259" key="15">
    <source>
        <dbReference type="Pfam" id="PF02605"/>
    </source>
</evidence>
<feature type="transmembrane region" description="Helical" evidence="14">
    <location>
        <begin position="275"/>
        <end position="298"/>
    </location>
</feature>
<dbReference type="InterPro" id="IPR000932">
    <property type="entry name" value="PS_antenna-like"/>
</dbReference>
<evidence type="ECO:0000256" key="1">
    <source>
        <dbReference type="ARBA" id="ARBA00004636"/>
    </source>
</evidence>
<reference evidence="16 17" key="1">
    <citation type="submission" date="2019-01" db="EMBL/GenBank/DDBJ databases">
        <authorList>
            <person name="Brito A."/>
        </authorList>
    </citation>
    <scope>NUCLEOTIDE SEQUENCE [LARGE SCALE GENOMIC DNA]</scope>
    <source>
        <strain evidence="16">1</strain>
    </source>
</reference>
<evidence type="ECO:0000256" key="5">
    <source>
        <dbReference type="ARBA" id="ARBA00022531"/>
    </source>
</evidence>
<organism evidence="16 17">
    <name type="scientific">Hyella patelloides LEGE 07179</name>
    <dbReference type="NCBI Taxonomy" id="945734"/>
    <lineage>
        <taxon>Bacteria</taxon>
        <taxon>Bacillati</taxon>
        <taxon>Cyanobacteriota</taxon>
        <taxon>Cyanophyceae</taxon>
        <taxon>Pleurocapsales</taxon>
        <taxon>Hyellaceae</taxon>
        <taxon>Hyella</taxon>
    </lineage>
</organism>
<evidence type="ECO:0000313" key="16">
    <source>
        <dbReference type="EMBL" id="VEP16537.1"/>
    </source>
</evidence>
<keyword evidence="7" id="KW-0603">Photosystem I</keyword>
<dbReference type="Pfam" id="PF02605">
    <property type="entry name" value="PsaL"/>
    <property type="match status" value="1"/>
</dbReference>
<feature type="transmembrane region" description="Helical" evidence="14">
    <location>
        <begin position="49"/>
        <end position="70"/>
    </location>
</feature>
<keyword evidence="6 14" id="KW-0812">Transmembrane</keyword>